<feature type="domain" description="Periplasmic binding protein" evidence="4">
    <location>
        <begin position="48"/>
        <end position="303"/>
    </location>
</feature>
<dbReference type="EMBL" id="JAPRAT010000013">
    <property type="protein sequence ID" value="MCZ0703160.1"/>
    <property type="molecule type" value="Genomic_DNA"/>
</dbReference>
<dbReference type="Proteomes" id="UP001084197">
    <property type="component" value="Unassembled WGS sequence"/>
</dbReference>
<dbReference type="InterPro" id="IPR025997">
    <property type="entry name" value="SBP_2_dom"/>
</dbReference>
<keyword evidence="6" id="KW-1185">Reference proteome</keyword>
<dbReference type="GO" id="GO:0030313">
    <property type="term" value="C:cell envelope"/>
    <property type="evidence" value="ECO:0007669"/>
    <property type="project" value="UniProtKB-SubCell"/>
</dbReference>
<keyword evidence="3" id="KW-0732">Signal</keyword>
<evidence type="ECO:0000313" key="6">
    <source>
        <dbReference type="Proteomes" id="UP001084197"/>
    </source>
</evidence>
<proteinExistence type="inferred from homology"/>
<comment type="similarity">
    <text evidence="2">Belongs to the bacterial solute-binding protein 2 family.</text>
</comment>
<evidence type="ECO:0000256" key="2">
    <source>
        <dbReference type="ARBA" id="ARBA00007639"/>
    </source>
</evidence>
<sequence length="327" mass="36805">MKKYLTTMFMIVFIGLIYFTISSFARVLTFEWEEPAPLNNMAEEKRLVLITQDMDTPFWGSVASGARAQAEREGATIEVLGNYGQNDDDFLQNLELAIHAKVDGVIIQGLDTEAFKELTKIKAAFYSIPVITIAQDVPMEESLRRTYVGSNQYEAGRLLAEQMIQDLNDQAEIVLFYDKTLPFFQRERIRGIESVLSAYEDIHVIMAETPNQTDGIIETTQHVLNQYPSLEAVISVDASLTGGVVQEISRRRQVDSVGIYTFDEHQEIAPLLEAGKINALVKQAPEEMGRLSVQLIFEWLNGETVPLDFNGYHTSIEIVIGEKNALD</sequence>
<name>A0A9J6RBU1_9BACI</name>
<evidence type="ECO:0000256" key="3">
    <source>
        <dbReference type="ARBA" id="ARBA00022729"/>
    </source>
</evidence>
<dbReference type="InterPro" id="IPR028082">
    <property type="entry name" value="Peripla_BP_I"/>
</dbReference>
<organism evidence="5 6">
    <name type="scientific">Natronobacillus azotifigens</name>
    <dbReference type="NCBI Taxonomy" id="472978"/>
    <lineage>
        <taxon>Bacteria</taxon>
        <taxon>Bacillati</taxon>
        <taxon>Bacillota</taxon>
        <taxon>Bacilli</taxon>
        <taxon>Bacillales</taxon>
        <taxon>Bacillaceae</taxon>
        <taxon>Natronobacillus</taxon>
    </lineage>
</organism>
<dbReference type="PANTHER" id="PTHR46847">
    <property type="entry name" value="D-ALLOSE-BINDING PERIPLASMIC PROTEIN-RELATED"/>
    <property type="match status" value="1"/>
</dbReference>
<accession>A0A9J6RBU1</accession>
<comment type="subcellular location">
    <subcellularLocation>
        <location evidence="1">Cell envelope</location>
    </subcellularLocation>
</comment>
<evidence type="ECO:0000313" key="5">
    <source>
        <dbReference type="EMBL" id="MCZ0703160.1"/>
    </source>
</evidence>
<gene>
    <name evidence="5" type="ORF">OWO01_08045</name>
</gene>
<reference evidence="5" key="1">
    <citation type="submission" date="2022-11" db="EMBL/GenBank/DDBJ databases">
        <title>WGS of Natronobacillus azotifigens 24KS-1, an anaerobic diazotrophic haloalkaliphile from soda-rich habitats.</title>
        <authorList>
            <person name="Sorokin D.Y."/>
            <person name="Merkel A.Y."/>
        </authorList>
    </citation>
    <scope>NUCLEOTIDE SEQUENCE</scope>
    <source>
        <strain evidence="5">24KS-1</strain>
    </source>
</reference>
<protein>
    <submittedName>
        <fullName evidence="5">Substrate-binding domain-containing protein</fullName>
    </submittedName>
</protein>
<evidence type="ECO:0000259" key="4">
    <source>
        <dbReference type="Pfam" id="PF13407"/>
    </source>
</evidence>
<dbReference type="SUPFAM" id="SSF53822">
    <property type="entry name" value="Periplasmic binding protein-like I"/>
    <property type="match status" value="1"/>
</dbReference>
<dbReference type="Pfam" id="PF13407">
    <property type="entry name" value="Peripla_BP_4"/>
    <property type="match status" value="1"/>
</dbReference>
<dbReference type="RefSeq" id="WP_268779930.1">
    <property type="nucleotide sequence ID" value="NZ_JAPRAT010000013.1"/>
</dbReference>
<evidence type="ECO:0000256" key="1">
    <source>
        <dbReference type="ARBA" id="ARBA00004196"/>
    </source>
</evidence>
<dbReference type="PANTHER" id="PTHR46847:SF1">
    <property type="entry name" value="D-ALLOSE-BINDING PERIPLASMIC PROTEIN-RELATED"/>
    <property type="match status" value="1"/>
</dbReference>
<dbReference type="AlphaFoldDB" id="A0A9J6RBU1"/>
<dbReference type="Gene3D" id="3.40.50.2300">
    <property type="match status" value="2"/>
</dbReference>
<comment type="caution">
    <text evidence="5">The sequence shown here is derived from an EMBL/GenBank/DDBJ whole genome shotgun (WGS) entry which is preliminary data.</text>
</comment>
<dbReference type="GO" id="GO:0030246">
    <property type="term" value="F:carbohydrate binding"/>
    <property type="evidence" value="ECO:0007669"/>
    <property type="project" value="UniProtKB-ARBA"/>
</dbReference>